<dbReference type="Pfam" id="PF01171">
    <property type="entry name" value="ATP_bind_3"/>
    <property type="match status" value="1"/>
</dbReference>
<evidence type="ECO:0000313" key="9">
    <source>
        <dbReference type="Proteomes" id="UP000051296"/>
    </source>
</evidence>
<dbReference type="HAMAP" id="MF_01161">
    <property type="entry name" value="tRNA_Ile_lys_synt"/>
    <property type="match status" value="1"/>
</dbReference>
<proteinExistence type="inferred from homology"/>
<dbReference type="Proteomes" id="UP000051296">
    <property type="component" value="Unassembled WGS sequence"/>
</dbReference>
<keyword evidence="6" id="KW-0963">Cytoplasm</keyword>
<feature type="binding site" evidence="6">
    <location>
        <begin position="18"/>
        <end position="23"/>
    </location>
    <ligand>
        <name>ATP</name>
        <dbReference type="ChEBI" id="CHEBI:30616"/>
    </ligand>
</feature>
<dbReference type="STRING" id="1123500.GCA_000420365_01388"/>
<protein>
    <recommendedName>
        <fullName evidence="6">tRNA(Ile)-lysidine synthase</fullName>
        <ecNumber evidence="6">6.3.4.19</ecNumber>
    </recommendedName>
    <alternativeName>
        <fullName evidence="6">tRNA(Ile)-2-lysyl-cytidine synthase</fullName>
    </alternativeName>
    <alternativeName>
        <fullName evidence="6">tRNA(Ile)-lysidine synthetase</fullName>
    </alternativeName>
</protein>
<organism evidence="8 9">
    <name type="scientific">Weissella halotolerans DSM 20190</name>
    <dbReference type="NCBI Taxonomy" id="1123500"/>
    <lineage>
        <taxon>Bacteria</taxon>
        <taxon>Bacillati</taxon>
        <taxon>Bacillota</taxon>
        <taxon>Bacilli</taxon>
        <taxon>Lactobacillales</taxon>
        <taxon>Lactobacillaceae</taxon>
        <taxon>Weissella</taxon>
    </lineage>
</organism>
<keyword evidence="2 6" id="KW-0819">tRNA processing</keyword>
<keyword evidence="9" id="KW-1185">Reference proteome</keyword>
<dbReference type="GO" id="GO:0032267">
    <property type="term" value="F:tRNA(Ile)-lysidine synthase activity"/>
    <property type="evidence" value="ECO:0007669"/>
    <property type="project" value="UniProtKB-EC"/>
</dbReference>
<comment type="similarity">
    <text evidence="6">Belongs to the tRNA(Ile)-lysidine synthase family.</text>
</comment>
<name>A0A0R2FZ62_9LACO</name>
<dbReference type="InterPro" id="IPR012795">
    <property type="entry name" value="tRNA_Ile_lys_synt_N"/>
</dbReference>
<keyword evidence="3 6" id="KW-0547">Nucleotide-binding</keyword>
<dbReference type="GO" id="GO:0005524">
    <property type="term" value="F:ATP binding"/>
    <property type="evidence" value="ECO:0007669"/>
    <property type="project" value="UniProtKB-UniRule"/>
</dbReference>
<evidence type="ECO:0000256" key="6">
    <source>
        <dbReference type="HAMAP-Rule" id="MF_01161"/>
    </source>
</evidence>
<dbReference type="CDD" id="cd01992">
    <property type="entry name" value="TilS_N"/>
    <property type="match status" value="1"/>
</dbReference>
<dbReference type="InterPro" id="IPR011063">
    <property type="entry name" value="TilS/TtcA_N"/>
</dbReference>
<dbReference type="NCBIfam" id="TIGR02432">
    <property type="entry name" value="lysidine_TilS_N"/>
    <property type="match status" value="1"/>
</dbReference>
<reference evidence="8 9" key="1">
    <citation type="journal article" date="2015" name="Genome Announc.">
        <title>Expanding the biotechnology potential of lactobacilli through comparative genomics of 213 strains and associated genera.</title>
        <authorList>
            <person name="Sun Z."/>
            <person name="Harris H.M."/>
            <person name="McCann A."/>
            <person name="Guo C."/>
            <person name="Argimon S."/>
            <person name="Zhang W."/>
            <person name="Yang X."/>
            <person name="Jeffery I.B."/>
            <person name="Cooney J.C."/>
            <person name="Kagawa T.F."/>
            <person name="Liu W."/>
            <person name="Song Y."/>
            <person name="Salvetti E."/>
            <person name="Wrobel A."/>
            <person name="Rasinkangas P."/>
            <person name="Parkhill J."/>
            <person name="Rea M.C."/>
            <person name="O'Sullivan O."/>
            <person name="Ritari J."/>
            <person name="Douillard F.P."/>
            <person name="Paul Ross R."/>
            <person name="Yang R."/>
            <person name="Briner A.E."/>
            <person name="Felis G.E."/>
            <person name="de Vos W.M."/>
            <person name="Barrangou R."/>
            <person name="Klaenhammer T.R."/>
            <person name="Caufield P.W."/>
            <person name="Cui Y."/>
            <person name="Zhang H."/>
            <person name="O'Toole P.W."/>
        </authorList>
    </citation>
    <scope>NUCLEOTIDE SEQUENCE [LARGE SCALE GENOMIC DNA]</scope>
    <source>
        <strain evidence="8 9">DSM 20190</strain>
    </source>
</reference>
<gene>
    <name evidence="6" type="primary">tilS</name>
    <name evidence="8" type="ORF">IV68_GL001332</name>
</gene>
<dbReference type="PATRIC" id="fig|1123500.6.peg.1332"/>
<evidence type="ECO:0000313" key="8">
    <source>
        <dbReference type="EMBL" id="KRN30506.1"/>
    </source>
</evidence>
<dbReference type="AlphaFoldDB" id="A0A0R2FZ62"/>
<evidence type="ECO:0000256" key="4">
    <source>
        <dbReference type="ARBA" id="ARBA00022840"/>
    </source>
</evidence>
<keyword evidence="1 6" id="KW-0436">Ligase</keyword>
<dbReference type="EC" id="6.3.4.19" evidence="6"/>
<evidence type="ECO:0000256" key="1">
    <source>
        <dbReference type="ARBA" id="ARBA00022598"/>
    </source>
</evidence>
<dbReference type="InParanoid" id="A0A0R2FZ62"/>
<dbReference type="InterPro" id="IPR014729">
    <property type="entry name" value="Rossmann-like_a/b/a_fold"/>
</dbReference>
<dbReference type="SUPFAM" id="SSF52402">
    <property type="entry name" value="Adenine nucleotide alpha hydrolases-like"/>
    <property type="match status" value="1"/>
</dbReference>
<comment type="domain">
    <text evidence="6">The N-terminal region contains the highly conserved SGGXDS motif, predicted to be a P-loop motif involved in ATP binding.</text>
</comment>
<sequence>MRERQLFNANDHVLVAVSGGADSLYLLNWLTNGYLPADIQPTVSAAYINHQLRSDSQAEEEFVRGQFAKISRLETRTIKRLEWEQVPKTAIEEQARDRRYQALEQIANRVGANIMVTAHHQGDQVETILYKLIRGSRLEQLEGMAEKQVRRSGLTLVRPFLCLPKDKLSILSDGSIQQWIEDPTNQDQHYARNRLRHAVLPVLRTINQQADQHILDLSDQIAGQRYLMQAELERQVSRLEAGQLDWQLPKDVLILILQTWLDQQGLVSVKDRQLSQVITLMKNEHVASGQVSLAHGWQLERLGHQLRLRKSTN</sequence>
<comment type="function">
    <text evidence="6">Ligates lysine onto the cytidine present at position 34 of the AUA codon-specific tRNA(Ile) that contains the anticodon CAU, in an ATP-dependent manner. Cytidine is converted to lysidine, thus changing the amino acid specificity of the tRNA from methionine to isoleucine.</text>
</comment>
<dbReference type="PANTHER" id="PTHR43033:SF1">
    <property type="entry name" value="TRNA(ILE)-LYSIDINE SYNTHASE-RELATED"/>
    <property type="match status" value="1"/>
</dbReference>
<dbReference type="InterPro" id="IPR012094">
    <property type="entry name" value="tRNA_Ile_lys_synt"/>
</dbReference>
<dbReference type="Gene3D" id="3.40.50.620">
    <property type="entry name" value="HUPs"/>
    <property type="match status" value="1"/>
</dbReference>
<evidence type="ECO:0000256" key="3">
    <source>
        <dbReference type="ARBA" id="ARBA00022741"/>
    </source>
</evidence>
<comment type="subcellular location">
    <subcellularLocation>
        <location evidence="6">Cytoplasm</location>
    </subcellularLocation>
</comment>
<dbReference type="GO" id="GO:0006400">
    <property type="term" value="P:tRNA modification"/>
    <property type="evidence" value="ECO:0007669"/>
    <property type="project" value="UniProtKB-UniRule"/>
</dbReference>
<evidence type="ECO:0000256" key="5">
    <source>
        <dbReference type="ARBA" id="ARBA00048539"/>
    </source>
</evidence>
<accession>A0A0R2FZ62</accession>
<comment type="catalytic activity">
    <reaction evidence="5 6">
        <text>cytidine(34) in tRNA(Ile2) + L-lysine + ATP = lysidine(34) in tRNA(Ile2) + AMP + diphosphate + H(+)</text>
        <dbReference type="Rhea" id="RHEA:43744"/>
        <dbReference type="Rhea" id="RHEA-COMP:10625"/>
        <dbReference type="Rhea" id="RHEA-COMP:10670"/>
        <dbReference type="ChEBI" id="CHEBI:15378"/>
        <dbReference type="ChEBI" id="CHEBI:30616"/>
        <dbReference type="ChEBI" id="CHEBI:32551"/>
        <dbReference type="ChEBI" id="CHEBI:33019"/>
        <dbReference type="ChEBI" id="CHEBI:82748"/>
        <dbReference type="ChEBI" id="CHEBI:83665"/>
        <dbReference type="ChEBI" id="CHEBI:456215"/>
        <dbReference type="EC" id="6.3.4.19"/>
    </reaction>
</comment>
<dbReference type="GO" id="GO:0005737">
    <property type="term" value="C:cytoplasm"/>
    <property type="evidence" value="ECO:0007669"/>
    <property type="project" value="UniProtKB-SubCell"/>
</dbReference>
<evidence type="ECO:0000256" key="2">
    <source>
        <dbReference type="ARBA" id="ARBA00022694"/>
    </source>
</evidence>
<dbReference type="eggNOG" id="COG0037">
    <property type="taxonomic scope" value="Bacteria"/>
</dbReference>
<evidence type="ECO:0000259" key="7">
    <source>
        <dbReference type="Pfam" id="PF01171"/>
    </source>
</evidence>
<feature type="domain" description="tRNA(Ile)-lysidine/2-thiocytidine synthase N-terminal" evidence="7">
    <location>
        <begin position="12"/>
        <end position="197"/>
    </location>
</feature>
<dbReference type="EMBL" id="JQAX01000006">
    <property type="protein sequence ID" value="KRN30506.1"/>
    <property type="molecule type" value="Genomic_DNA"/>
</dbReference>
<dbReference type="PANTHER" id="PTHR43033">
    <property type="entry name" value="TRNA(ILE)-LYSIDINE SYNTHASE-RELATED"/>
    <property type="match status" value="1"/>
</dbReference>
<comment type="caution">
    <text evidence="8">The sequence shown here is derived from an EMBL/GenBank/DDBJ whole genome shotgun (WGS) entry which is preliminary data.</text>
</comment>
<keyword evidence="4 6" id="KW-0067">ATP-binding</keyword>